<organism evidence="2 3">
    <name type="scientific">Hemibagrus guttatus</name>
    <dbReference type="NCBI Taxonomy" id="175788"/>
    <lineage>
        <taxon>Eukaryota</taxon>
        <taxon>Metazoa</taxon>
        <taxon>Chordata</taxon>
        <taxon>Craniata</taxon>
        <taxon>Vertebrata</taxon>
        <taxon>Euteleostomi</taxon>
        <taxon>Actinopterygii</taxon>
        <taxon>Neopterygii</taxon>
        <taxon>Teleostei</taxon>
        <taxon>Ostariophysi</taxon>
        <taxon>Siluriformes</taxon>
        <taxon>Bagridae</taxon>
        <taxon>Hemibagrus</taxon>
    </lineage>
</organism>
<evidence type="ECO:0000313" key="3">
    <source>
        <dbReference type="Proteomes" id="UP001274896"/>
    </source>
</evidence>
<protein>
    <submittedName>
        <fullName evidence="2">Uncharacterized protein</fullName>
    </submittedName>
</protein>
<dbReference type="EMBL" id="JAUCMX010000021">
    <property type="protein sequence ID" value="KAK3514296.1"/>
    <property type="molecule type" value="Genomic_DNA"/>
</dbReference>
<reference evidence="2" key="1">
    <citation type="submission" date="2023-06" db="EMBL/GenBank/DDBJ databases">
        <title>Male Hemibagrus guttatus genome.</title>
        <authorList>
            <person name="Bian C."/>
        </authorList>
    </citation>
    <scope>NUCLEOTIDE SEQUENCE</scope>
    <source>
        <strain evidence="2">Male_cb2023</strain>
        <tissue evidence="2">Muscle</tissue>
    </source>
</reference>
<dbReference type="AlphaFoldDB" id="A0AAE0Q5X9"/>
<keyword evidence="3" id="KW-1185">Reference proteome</keyword>
<comment type="caution">
    <text evidence="2">The sequence shown here is derived from an EMBL/GenBank/DDBJ whole genome shotgun (WGS) entry which is preliminary data.</text>
</comment>
<dbReference type="Proteomes" id="UP001274896">
    <property type="component" value="Unassembled WGS sequence"/>
</dbReference>
<accession>A0AAE0Q5X9</accession>
<gene>
    <name evidence="2" type="ORF">QTP70_012913</name>
</gene>
<name>A0AAE0Q5X9_9TELE</name>
<feature type="region of interest" description="Disordered" evidence="1">
    <location>
        <begin position="1"/>
        <end position="21"/>
    </location>
</feature>
<evidence type="ECO:0000256" key="1">
    <source>
        <dbReference type="SAM" id="MobiDB-lite"/>
    </source>
</evidence>
<sequence>MARGAPDTEPSSPGESEREANPLFSLSQQVTREGSFGQEQKEDARLKHCWGQVLQVEGVNTHPEDPLPAAYFLVKGGLLYYCTERCGEAADLLIVPQP</sequence>
<proteinExistence type="predicted"/>
<evidence type="ECO:0000313" key="2">
    <source>
        <dbReference type="EMBL" id="KAK3514296.1"/>
    </source>
</evidence>